<dbReference type="AlphaFoldDB" id="A0A0E3BJA8"/>
<feature type="transmembrane region" description="Helical" evidence="1">
    <location>
        <begin position="30"/>
        <end position="45"/>
    </location>
</feature>
<keyword evidence="1" id="KW-0472">Membrane</keyword>
<keyword evidence="1" id="KW-0812">Transmembrane</keyword>
<sequence>MIMQILVFFALAAVFFLVVLNPVRMLPMLFVASVLVSLWFLAGVIV</sequence>
<evidence type="ECO:0000256" key="1">
    <source>
        <dbReference type="SAM" id="Phobius"/>
    </source>
</evidence>
<name>A0A0E3BJA8_9BURK</name>
<gene>
    <name evidence="2" type="ORF">P245_10245</name>
</gene>
<comment type="caution">
    <text evidence="2">The sequence shown here is derived from an EMBL/GenBank/DDBJ whole genome shotgun (WGS) entry which is preliminary data.</text>
</comment>
<organism evidence="2 3">
    <name type="scientific">Comamonas thiooxydans</name>
    <dbReference type="NCBI Taxonomy" id="363952"/>
    <lineage>
        <taxon>Bacteria</taxon>
        <taxon>Pseudomonadati</taxon>
        <taxon>Pseudomonadota</taxon>
        <taxon>Betaproteobacteria</taxon>
        <taxon>Burkholderiales</taxon>
        <taxon>Comamonadaceae</taxon>
        <taxon>Comamonas</taxon>
    </lineage>
</organism>
<evidence type="ECO:0000313" key="2">
    <source>
        <dbReference type="EMBL" id="KGG93558.1"/>
    </source>
</evidence>
<dbReference type="RefSeq" id="WP_165572363.1">
    <property type="nucleotide sequence ID" value="NZ_AWTN01000084.1"/>
</dbReference>
<protein>
    <submittedName>
        <fullName evidence="2">Uncharacterized protein</fullName>
    </submittedName>
</protein>
<dbReference type="Proteomes" id="UP000029567">
    <property type="component" value="Unassembled WGS sequence"/>
</dbReference>
<accession>A0A0E3BJA8</accession>
<dbReference type="EMBL" id="AWTN01000084">
    <property type="protein sequence ID" value="KGG93558.1"/>
    <property type="molecule type" value="Genomic_DNA"/>
</dbReference>
<evidence type="ECO:0000313" key="3">
    <source>
        <dbReference type="Proteomes" id="UP000029567"/>
    </source>
</evidence>
<reference evidence="2 3" key="1">
    <citation type="submission" date="2013-09" db="EMBL/GenBank/DDBJ databases">
        <title>High correlation between genotypes and phenotypes of environmental bacteria Comamonas testosteroni strains.</title>
        <authorList>
            <person name="Liu L."/>
            <person name="Zhu W."/>
            <person name="Xia X."/>
            <person name="Xu B."/>
            <person name="Luo M."/>
            <person name="Wang G."/>
        </authorList>
    </citation>
    <scope>NUCLEOTIDE SEQUENCE [LARGE SCALE GENOMIC DNA]</scope>
    <source>
        <strain evidence="2 3">JL14</strain>
    </source>
</reference>
<proteinExistence type="predicted"/>
<keyword evidence="1" id="KW-1133">Transmembrane helix</keyword>